<gene>
    <name evidence="2" type="ORF">FHR19_003374</name>
</gene>
<evidence type="ECO:0000256" key="1">
    <source>
        <dbReference type="SAM" id="Phobius"/>
    </source>
</evidence>
<sequence length="186" mass="20659">MNSDLPPQTAKLSGWDRLLMVGGFLATTICTSYFGFVAQDRTAECQSIRTQRLGDVERFRTVAAEFEALVPNYMQAALRGKDTTASRTAVLLNLRQQRAKLAFVVPYLDADGKESARRFDEAVVNFVVEADKNPTGVNVGPLYQELSYIFENSQDLIAASNRATGMDNIQVTTGRFWKRTLTCSDS</sequence>
<keyword evidence="1" id="KW-0472">Membrane</keyword>
<evidence type="ECO:0000313" key="3">
    <source>
        <dbReference type="Proteomes" id="UP000557739"/>
    </source>
</evidence>
<organism evidence="2 3">
    <name type="scientific">Sphingomonas yantingensis</name>
    <dbReference type="NCBI Taxonomy" id="1241761"/>
    <lineage>
        <taxon>Bacteria</taxon>
        <taxon>Pseudomonadati</taxon>
        <taxon>Pseudomonadota</taxon>
        <taxon>Alphaproteobacteria</taxon>
        <taxon>Sphingomonadales</taxon>
        <taxon>Sphingomonadaceae</taxon>
        <taxon>Sphingomonas</taxon>
    </lineage>
</organism>
<comment type="caution">
    <text evidence="2">The sequence shown here is derived from an EMBL/GenBank/DDBJ whole genome shotgun (WGS) entry which is preliminary data.</text>
</comment>
<protein>
    <submittedName>
        <fullName evidence="2">Uncharacterized protein</fullName>
    </submittedName>
</protein>
<feature type="transmembrane region" description="Helical" evidence="1">
    <location>
        <begin position="18"/>
        <end position="38"/>
    </location>
</feature>
<keyword evidence="1" id="KW-0812">Transmembrane</keyword>
<dbReference type="EMBL" id="JACIJJ010000007">
    <property type="protein sequence ID" value="MBB5699994.1"/>
    <property type="molecule type" value="Genomic_DNA"/>
</dbReference>
<reference evidence="2 3" key="1">
    <citation type="submission" date="2020-08" db="EMBL/GenBank/DDBJ databases">
        <title>Genomic Encyclopedia of Type Strains, Phase IV (KMG-IV): sequencing the most valuable type-strain genomes for metagenomic binning, comparative biology and taxonomic classification.</title>
        <authorList>
            <person name="Goeker M."/>
        </authorList>
    </citation>
    <scope>NUCLEOTIDE SEQUENCE [LARGE SCALE GENOMIC DNA]</scope>
    <source>
        <strain evidence="2 3">DSM 27244</strain>
    </source>
</reference>
<name>A0A7W9ATF3_9SPHN</name>
<keyword evidence="1" id="KW-1133">Transmembrane helix</keyword>
<dbReference type="Proteomes" id="UP000557739">
    <property type="component" value="Unassembled WGS sequence"/>
</dbReference>
<dbReference type="RefSeq" id="WP_184030861.1">
    <property type="nucleotide sequence ID" value="NZ_JACIJJ010000007.1"/>
</dbReference>
<proteinExistence type="predicted"/>
<keyword evidence="3" id="KW-1185">Reference proteome</keyword>
<evidence type="ECO:0000313" key="2">
    <source>
        <dbReference type="EMBL" id="MBB5699994.1"/>
    </source>
</evidence>
<dbReference type="AlphaFoldDB" id="A0A7W9ATF3"/>
<accession>A0A7W9ATF3</accession>